<dbReference type="EMBL" id="LGRX02002998">
    <property type="protein sequence ID" value="KAK3283169.1"/>
    <property type="molecule type" value="Genomic_DNA"/>
</dbReference>
<feature type="compositionally biased region" description="Basic and acidic residues" evidence="1">
    <location>
        <begin position="1"/>
        <end position="10"/>
    </location>
</feature>
<reference evidence="2 3" key="1">
    <citation type="journal article" date="2015" name="Genome Biol. Evol.">
        <title>Comparative Genomics of a Bacterivorous Green Alga Reveals Evolutionary Causalities and Consequences of Phago-Mixotrophic Mode of Nutrition.</title>
        <authorList>
            <person name="Burns J.A."/>
            <person name="Paasch A."/>
            <person name="Narechania A."/>
            <person name="Kim E."/>
        </authorList>
    </citation>
    <scope>NUCLEOTIDE SEQUENCE [LARGE SCALE GENOMIC DNA]</scope>
    <source>
        <strain evidence="2 3">PLY_AMNH</strain>
    </source>
</reference>
<protein>
    <submittedName>
        <fullName evidence="2">Uncharacterized protein</fullName>
    </submittedName>
</protein>
<feature type="non-terminal residue" evidence="2">
    <location>
        <position position="325"/>
    </location>
</feature>
<keyword evidence="3" id="KW-1185">Reference proteome</keyword>
<feature type="region of interest" description="Disordered" evidence="1">
    <location>
        <begin position="165"/>
        <end position="191"/>
    </location>
</feature>
<evidence type="ECO:0000313" key="2">
    <source>
        <dbReference type="EMBL" id="KAK3283169.1"/>
    </source>
</evidence>
<name>A0AAE0GRT3_9CHLO</name>
<evidence type="ECO:0000313" key="3">
    <source>
        <dbReference type="Proteomes" id="UP001190700"/>
    </source>
</evidence>
<dbReference type="AlphaFoldDB" id="A0AAE0GRT3"/>
<gene>
    <name evidence="2" type="ORF">CYMTET_9125</name>
</gene>
<feature type="region of interest" description="Disordered" evidence="1">
    <location>
        <begin position="1"/>
        <end position="23"/>
    </location>
</feature>
<accession>A0AAE0GRT3</accession>
<evidence type="ECO:0000256" key="1">
    <source>
        <dbReference type="SAM" id="MobiDB-lite"/>
    </source>
</evidence>
<organism evidence="2 3">
    <name type="scientific">Cymbomonas tetramitiformis</name>
    <dbReference type="NCBI Taxonomy" id="36881"/>
    <lineage>
        <taxon>Eukaryota</taxon>
        <taxon>Viridiplantae</taxon>
        <taxon>Chlorophyta</taxon>
        <taxon>Pyramimonadophyceae</taxon>
        <taxon>Pyramimonadales</taxon>
        <taxon>Pyramimonadaceae</taxon>
        <taxon>Cymbomonas</taxon>
    </lineage>
</organism>
<proteinExistence type="predicted"/>
<comment type="caution">
    <text evidence="2">The sequence shown here is derived from an EMBL/GenBank/DDBJ whole genome shotgun (WGS) entry which is preliminary data.</text>
</comment>
<dbReference type="Proteomes" id="UP001190700">
    <property type="component" value="Unassembled WGS sequence"/>
</dbReference>
<sequence>MERPGAKVKEQVSSGHRLPQGSGLDELRGRQLLSFFPGHGWYVGEVLACRLREDVGRLFHVRYTDLDEEELTWLELQPKLLPLQPGAETAGGRGWEQALTAAAQAVPWSAASDPLGVRGAGPAASGDSKLAGTDAIEPTACTWQSPSVCNGGTAVAGGTVHATANHERHTGEPAAASSPQPQPEAPSDRRQVDDLAPAAANYRCHTTDPLAVAHHSSDATCEKAVSRSLPTTALGTLKLATSKQPASKAVPNALQELNTVERPQGVGGKREVKAASPVPLAAAAKSAPRRKVAIAIAANHKPWATPAPLTGICTRRSTLRSARQK</sequence>